<dbReference type="Proteomes" id="UP000245391">
    <property type="component" value="Unassembled WGS sequence"/>
</dbReference>
<protein>
    <submittedName>
        <fullName evidence="1">Uncharacterized protein</fullName>
    </submittedName>
</protein>
<reference evidence="2" key="1">
    <citation type="submission" date="2018-05" db="EMBL/GenBank/DDBJ databases">
        <title>Pedobacter paludis sp. nov., isolated from wetland soil.</title>
        <authorList>
            <person name="Zhang Y."/>
        </authorList>
    </citation>
    <scope>NUCLEOTIDE SEQUENCE [LARGE SCALE GENOMIC DNA]</scope>
    <source>
        <strain evidence="2">R-8</strain>
    </source>
</reference>
<keyword evidence="2" id="KW-1185">Reference proteome</keyword>
<proteinExistence type="predicted"/>
<gene>
    <name evidence="1" type="ORF">DF947_18765</name>
</gene>
<comment type="caution">
    <text evidence="1">The sequence shown here is derived from an EMBL/GenBank/DDBJ whole genome shotgun (WGS) entry which is preliminary data.</text>
</comment>
<dbReference type="AlphaFoldDB" id="A0A317EUR9"/>
<accession>A0A317EUR9</accession>
<dbReference type="EMBL" id="QGNY01000007">
    <property type="protein sequence ID" value="PWS30464.1"/>
    <property type="molecule type" value="Genomic_DNA"/>
</dbReference>
<organism evidence="1 2">
    <name type="scientific">Pedobacter paludis</name>
    <dbReference type="NCBI Taxonomy" id="2203212"/>
    <lineage>
        <taxon>Bacteria</taxon>
        <taxon>Pseudomonadati</taxon>
        <taxon>Bacteroidota</taxon>
        <taxon>Sphingobacteriia</taxon>
        <taxon>Sphingobacteriales</taxon>
        <taxon>Sphingobacteriaceae</taxon>
        <taxon>Pedobacter</taxon>
    </lineage>
</organism>
<sequence length="79" mass="9315">MKRLDKKNLTYRHLMGSNVFGLLEQWSEILKAGWIALSEHHRPVFVSIFKKNTSKAAISEQKMPLLIFPENFQKGYYFL</sequence>
<name>A0A317EUR9_9SPHI</name>
<evidence type="ECO:0000313" key="2">
    <source>
        <dbReference type="Proteomes" id="UP000245391"/>
    </source>
</evidence>
<evidence type="ECO:0000313" key="1">
    <source>
        <dbReference type="EMBL" id="PWS30464.1"/>
    </source>
</evidence>